<evidence type="ECO:0000256" key="3">
    <source>
        <dbReference type="ARBA" id="ARBA00023125"/>
    </source>
</evidence>
<dbReference type="PANTHER" id="PTHR31668">
    <property type="entry name" value="GLUCOSE TRANSPORT TRANSCRIPTION REGULATOR RGT1-RELATED-RELATED"/>
    <property type="match status" value="1"/>
</dbReference>
<feature type="region of interest" description="Disordered" evidence="6">
    <location>
        <begin position="1"/>
        <end position="23"/>
    </location>
</feature>
<reference evidence="9" key="5">
    <citation type="submission" date="2018-04" db="UniProtKB">
        <authorList>
            <consortium name="EnsemblFungi"/>
        </authorList>
    </citation>
    <scope>IDENTIFICATION</scope>
    <source>
        <strain evidence="9">R3-111a-1</strain>
    </source>
</reference>
<dbReference type="OrthoDB" id="4222821at2759"/>
<evidence type="ECO:0000313" key="10">
    <source>
        <dbReference type="Proteomes" id="UP000006039"/>
    </source>
</evidence>
<organism evidence="8">
    <name type="scientific">Gaeumannomyces tritici (strain R3-111a-1)</name>
    <name type="common">Wheat and barley take-all root rot fungus</name>
    <name type="synonym">Gaeumannomyces graminis var. tritici</name>
    <dbReference type="NCBI Taxonomy" id="644352"/>
    <lineage>
        <taxon>Eukaryota</taxon>
        <taxon>Fungi</taxon>
        <taxon>Dikarya</taxon>
        <taxon>Ascomycota</taxon>
        <taxon>Pezizomycotina</taxon>
        <taxon>Sordariomycetes</taxon>
        <taxon>Sordariomycetidae</taxon>
        <taxon>Magnaporthales</taxon>
        <taxon>Magnaporthaceae</taxon>
        <taxon>Gaeumannomyces</taxon>
    </lineage>
</organism>
<evidence type="ECO:0000256" key="4">
    <source>
        <dbReference type="ARBA" id="ARBA00023163"/>
    </source>
</evidence>
<keyword evidence="2" id="KW-0805">Transcription regulation</keyword>
<dbReference type="PANTHER" id="PTHR31668:SF26">
    <property type="entry name" value="GLUCOSE TRANSPORT TRANSCRIPTION REGULATOR RGT1-RELATED"/>
    <property type="match status" value="1"/>
</dbReference>
<reference evidence="8" key="3">
    <citation type="submission" date="2010-09" db="EMBL/GenBank/DDBJ databases">
        <title>Annotation of Gaeumannomyces graminis var. tritici R3-111a-1.</title>
        <authorList>
            <consortium name="The Broad Institute Genome Sequencing Platform"/>
            <person name="Ma L.-J."/>
            <person name="Dead R."/>
            <person name="Young S.K."/>
            <person name="Zeng Q."/>
            <person name="Gargeya S."/>
            <person name="Fitzgerald M."/>
            <person name="Haas B."/>
            <person name="Abouelleil A."/>
            <person name="Alvarado L."/>
            <person name="Arachchi H.M."/>
            <person name="Berlin A."/>
            <person name="Brown A."/>
            <person name="Chapman S.B."/>
            <person name="Chen Z."/>
            <person name="Dunbar C."/>
            <person name="Freedman E."/>
            <person name="Gearin G."/>
            <person name="Gellesch M."/>
            <person name="Goldberg J."/>
            <person name="Griggs A."/>
            <person name="Gujja S."/>
            <person name="Heiman D."/>
            <person name="Howarth C."/>
            <person name="Larson L."/>
            <person name="Lui A."/>
            <person name="MacDonald P.J.P."/>
            <person name="Mehta T."/>
            <person name="Montmayeur A."/>
            <person name="Murphy C."/>
            <person name="Neiman D."/>
            <person name="Pearson M."/>
            <person name="Priest M."/>
            <person name="Roberts A."/>
            <person name="Saif S."/>
            <person name="Shea T."/>
            <person name="Shenoy N."/>
            <person name="Sisk P."/>
            <person name="Stolte C."/>
            <person name="Sykes S."/>
            <person name="Yandava C."/>
            <person name="Wortman J."/>
            <person name="Nusbaum C."/>
            <person name="Birren B."/>
        </authorList>
    </citation>
    <scope>NUCLEOTIDE SEQUENCE</scope>
    <source>
        <strain evidence="8">R3-111a-1</strain>
    </source>
</reference>
<dbReference type="HOGENOM" id="CLU_047997_0_0_1"/>
<feature type="compositionally biased region" description="Low complexity" evidence="6">
    <location>
        <begin position="10"/>
        <end position="20"/>
    </location>
</feature>
<accession>J3P209</accession>
<dbReference type="InterPro" id="IPR036864">
    <property type="entry name" value="Zn2-C6_fun-type_DNA-bd_sf"/>
</dbReference>
<dbReference type="GO" id="GO:0000981">
    <property type="term" value="F:DNA-binding transcription factor activity, RNA polymerase II-specific"/>
    <property type="evidence" value="ECO:0007669"/>
    <property type="project" value="InterPro"/>
</dbReference>
<dbReference type="SUPFAM" id="SSF57701">
    <property type="entry name" value="Zn2/Cys6 DNA-binding domain"/>
    <property type="match status" value="1"/>
</dbReference>
<evidence type="ECO:0000256" key="5">
    <source>
        <dbReference type="ARBA" id="ARBA00023242"/>
    </source>
</evidence>
<dbReference type="STRING" id="644352.J3P209"/>
<reference evidence="9" key="4">
    <citation type="journal article" date="2015" name="G3 (Bethesda)">
        <title>Genome sequences of three phytopathogenic species of the Magnaporthaceae family of fungi.</title>
        <authorList>
            <person name="Okagaki L.H."/>
            <person name="Nunes C.C."/>
            <person name="Sailsbery J."/>
            <person name="Clay B."/>
            <person name="Brown D."/>
            <person name="John T."/>
            <person name="Oh Y."/>
            <person name="Young N."/>
            <person name="Fitzgerald M."/>
            <person name="Haas B.J."/>
            <person name="Zeng Q."/>
            <person name="Young S."/>
            <person name="Adiconis X."/>
            <person name="Fan L."/>
            <person name="Levin J.Z."/>
            <person name="Mitchell T.K."/>
            <person name="Okubara P.A."/>
            <person name="Farman M.L."/>
            <person name="Kohn L.M."/>
            <person name="Birren B."/>
            <person name="Ma L.-J."/>
            <person name="Dean R.A."/>
        </authorList>
    </citation>
    <scope>NUCLEOTIDE SEQUENCE</scope>
    <source>
        <strain evidence="9">R3-111a-1</strain>
    </source>
</reference>
<dbReference type="InterPro" id="IPR050797">
    <property type="entry name" value="Carb_Metab_Trans_Reg"/>
</dbReference>
<reference evidence="10" key="1">
    <citation type="submission" date="2010-07" db="EMBL/GenBank/DDBJ databases">
        <title>The genome sequence of Gaeumannomyces graminis var. tritici strain R3-111a-1.</title>
        <authorList>
            <consortium name="The Broad Institute Genome Sequencing Platform"/>
            <person name="Ma L.-J."/>
            <person name="Dead R."/>
            <person name="Young S."/>
            <person name="Zeng Q."/>
            <person name="Koehrsen M."/>
            <person name="Alvarado L."/>
            <person name="Berlin A."/>
            <person name="Chapman S.B."/>
            <person name="Chen Z."/>
            <person name="Freedman E."/>
            <person name="Gellesch M."/>
            <person name="Goldberg J."/>
            <person name="Griggs A."/>
            <person name="Gujja S."/>
            <person name="Heilman E.R."/>
            <person name="Heiman D."/>
            <person name="Hepburn T."/>
            <person name="Howarth C."/>
            <person name="Jen D."/>
            <person name="Larson L."/>
            <person name="Mehta T."/>
            <person name="Neiman D."/>
            <person name="Pearson M."/>
            <person name="Roberts A."/>
            <person name="Saif S."/>
            <person name="Shea T."/>
            <person name="Shenoy N."/>
            <person name="Sisk P."/>
            <person name="Stolte C."/>
            <person name="Sykes S."/>
            <person name="Walk T."/>
            <person name="White J."/>
            <person name="Yandava C."/>
            <person name="Haas B."/>
            <person name="Nusbaum C."/>
            <person name="Birren B."/>
        </authorList>
    </citation>
    <scope>NUCLEOTIDE SEQUENCE [LARGE SCALE GENOMIC DNA]</scope>
    <source>
        <strain evidence="10">R3-111a-1</strain>
    </source>
</reference>
<sequence length="543" mass="57512">MPTTMEFPHADAQQQQDQQQSIRSSCDRCRSKKLGCVISAKRTRAIGDAPQQCVRCLRANVDCVFSRRARTTRRNSAANISSSATGIERRANRLLADKTGERRHQLRRQQDQQQQQQQQQPMTPCEPSVLDDPLGEASVASPLSDYGVWFDGFILGALSADPCGTDDAVPPPPPPGVAFSVTALDHDVFIDPTLDLQGGGGGGEPDLDALWGCDADAWTSSWPPPPSPSSPSLLPDTASEFQTLSAASSGGGGVPPADGSPLELCTTLDQQQQQQPGTALHAVRDLSGLVSDIHSTTNNLQLAVAANAQDLDRYPVGQVLTLARRLEHIRASALLPGLGRVPATRRSNHRHDDDDVFLLLPFPPPPPPPPVVRDDGSDAVVPAPLPAAAAAAAAADTPASSLPVMLLVLSCYVSLAKLYATVFAQMQGFVPPRGGGSSSSNAIAITHHHRRLPPPAGGDDDAACSRLYVAVQMLLDEFQAVEDALLCACGGGDDEAERSTPTWFAAQLQAARLMLRQEAAAGGGGLMDEGQVLKAILRKLMYV</sequence>
<dbReference type="EnsemblFungi" id="EJT73701">
    <property type="protein sequence ID" value="EJT73701"/>
    <property type="gene ID" value="GGTG_07557"/>
</dbReference>
<dbReference type="EMBL" id="GL385398">
    <property type="protein sequence ID" value="EJT73701.1"/>
    <property type="molecule type" value="Genomic_DNA"/>
</dbReference>
<evidence type="ECO:0000313" key="9">
    <source>
        <dbReference type="EnsemblFungi" id="EJT73701"/>
    </source>
</evidence>
<dbReference type="RefSeq" id="XP_009223645.1">
    <property type="nucleotide sequence ID" value="XM_009225381.1"/>
</dbReference>
<evidence type="ECO:0000256" key="2">
    <source>
        <dbReference type="ARBA" id="ARBA00023015"/>
    </source>
</evidence>
<evidence type="ECO:0000313" key="8">
    <source>
        <dbReference type="EMBL" id="EJT73701.1"/>
    </source>
</evidence>
<keyword evidence="4" id="KW-0804">Transcription</keyword>
<dbReference type="GO" id="GO:0008270">
    <property type="term" value="F:zinc ion binding"/>
    <property type="evidence" value="ECO:0007669"/>
    <property type="project" value="InterPro"/>
</dbReference>
<gene>
    <name evidence="9" type="primary">20348015</name>
    <name evidence="8" type="ORF">GGTG_07557</name>
</gene>
<dbReference type="Gene3D" id="4.10.240.10">
    <property type="entry name" value="Zn(2)-C6 fungal-type DNA-binding domain"/>
    <property type="match status" value="1"/>
</dbReference>
<evidence type="ECO:0000256" key="1">
    <source>
        <dbReference type="ARBA" id="ARBA00022723"/>
    </source>
</evidence>
<evidence type="ECO:0000259" key="7">
    <source>
        <dbReference type="PROSITE" id="PS50048"/>
    </source>
</evidence>
<dbReference type="GeneID" id="20348015"/>
<dbReference type="PROSITE" id="PS50048">
    <property type="entry name" value="ZN2_CY6_FUNGAL_2"/>
    <property type="match status" value="1"/>
</dbReference>
<protein>
    <recommendedName>
        <fullName evidence="7">Zn(2)-C6 fungal-type domain-containing protein</fullName>
    </recommendedName>
</protein>
<dbReference type="eggNOG" id="ENOG502RM9T">
    <property type="taxonomic scope" value="Eukaryota"/>
</dbReference>
<dbReference type="VEuPathDB" id="FungiDB:GGTG_07557"/>
<keyword evidence="3" id="KW-0238">DNA-binding</keyword>
<dbReference type="GO" id="GO:0003677">
    <property type="term" value="F:DNA binding"/>
    <property type="evidence" value="ECO:0007669"/>
    <property type="project" value="UniProtKB-KW"/>
</dbReference>
<evidence type="ECO:0000256" key="6">
    <source>
        <dbReference type="SAM" id="MobiDB-lite"/>
    </source>
</evidence>
<dbReference type="AlphaFoldDB" id="J3P209"/>
<keyword evidence="5" id="KW-0539">Nucleus</keyword>
<feature type="domain" description="Zn(2)-C6 fungal-type" evidence="7">
    <location>
        <begin position="25"/>
        <end position="65"/>
    </location>
</feature>
<feature type="region of interest" description="Disordered" evidence="6">
    <location>
        <begin position="96"/>
        <end position="136"/>
    </location>
</feature>
<keyword evidence="1" id="KW-0479">Metal-binding</keyword>
<proteinExistence type="predicted"/>
<dbReference type="InterPro" id="IPR001138">
    <property type="entry name" value="Zn2Cys6_DnaBD"/>
</dbReference>
<feature type="compositionally biased region" description="Low complexity" evidence="6">
    <location>
        <begin position="111"/>
        <end position="120"/>
    </location>
</feature>
<keyword evidence="10" id="KW-1185">Reference proteome</keyword>
<dbReference type="CDD" id="cd00067">
    <property type="entry name" value="GAL4"/>
    <property type="match status" value="1"/>
</dbReference>
<dbReference type="Proteomes" id="UP000006039">
    <property type="component" value="Unassembled WGS sequence"/>
</dbReference>
<reference evidence="8" key="2">
    <citation type="submission" date="2010-07" db="EMBL/GenBank/DDBJ databases">
        <authorList>
            <consortium name="The Broad Institute Genome Sequencing Platform"/>
            <consortium name="Broad Institute Genome Sequencing Center for Infectious Disease"/>
            <person name="Ma L.-J."/>
            <person name="Dead R."/>
            <person name="Young S."/>
            <person name="Zeng Q."/>
            <person name="Koehrsen M."/>
            <person name="Alvarado L."/>
            <person name="Berlin A."/>
            <person name="Chapman S.B."/>
            <person name="Chen Z."/>
            <person name="Freedman E."/>
            <person name="Gellesch M."/>
            <person name="Goldberg J."/>
            <person name="Griggs A."/>
            <person name="Gujja S."/>
            <person name="Heilman E.R."/>
            <person name="Heiman D."/>
            <person name="Hepburn T."/>
            <person name="Howarth C."/>
            <person name="Jen D."/>
            <person name="Larson L."/>
            <person name="Mehta T."/>
            <person name="Neiman D."/>
            <person name="Pearson M."/>
            <person name="Roberts A."/>
            <person name="Saif S."/>
            <person name="Shea T."/>
            <person name="Shenoy N."/>
            <person name="Sisk P."/>
            <person name="Stolte C."/>
            <person name="Sykes S."/>
            <person name="Walk T."/>
            <person name="White J."/>
            <person name="Yandava C."/>
            <person name="Haas B."/>
            <person name="Nusbaum C."/>
            <person name="Birren B."/>
        </authorList>
    </citation>
    <scope>NUCLEOTIDE SEQUENCE</scope>
    <source>
        <strain evidence="8">R3-111a-1</strain>
    </source>
</reference>
<name>J3P209_GAET3</name>